<evidence type="ECO:0008006" key="3">
    <source>
        <dbReference type="Google" id="ProtNLM"/>
    </source>
</evidence>
<evidence type="ECO:0000313" key="2">
    <source>
        <dbReference type="Proteomes" id="UP000285084"/>
    </source>
</evidence>
<organism evidence="1 2">
    <name type="scientific">Fusarium oxysporum</name>
    <name type="common">Fusarium vascular wilt</name>
    <dbReference type="NCBI Taxonomy" id="5507"/>
    <lineage>
        <taxon>Eukaryota</taxon>
        <taxon>Fungi</taxon>
        <taxon>Dikarya</taxon>
        <taxon>Ascomycota</taxon>
        <taxon>Pezizomycotina</taxon>
        <taxon>Sordariomycetes</taxon>
        <taxon>Hypocreomycetidae</taxon>
        <taxon>Hypocreales</taxon>
        <taxon>Nectriaceae</taxon>
        <taxon>Fusarium</taxon>
        <taxon>Fusarium oxysporum species complex</taxon>
    </lineage>
</organism>
<dbReference type="EMBL" id="MRCX01000067">
    <property type="protein sequence ID" value="RKK74851.1"/>
    <property type="molecule type" value="Genomic_DNA"/>
</dbReference>
<name>A0A420N3T3_FUSOX</name>
<reference evidence="1 2" key="1">
    <citation type="journal article" date="2018" name="Sci. Rep.">
        <title>Characterisation of pathogen-specific regions and novel effector candidates in Fusarium oxysporum f. sp. cepae.</title>
        <authorList>
            <person name="Armitage A.D."/>
            <person name="Taylor A."/>
            <person name="Sobczyk M.K."/>
            <person name="Baxter L."/>
            <person name="Greenfield B.P."/>
            <person name="Bates H.J."/>
            <person name="Wilson F."/>
            <person name="Jackson A.C."/>
            <person name="Ott S."/>
            <person name="Harrison R.J."/>
            <person name="Clarkson J.P."/>
        </authorList>
    </citation>
    <scope>NUCLEOTIDE SEQUENCE [LARGE SCALE GENOMIC DNA]</scope>
    <source>
        <strain evidence="1 2">Fo_A13</strain>
    </source>
</reference>
<dbReference type="VEuPathDB" id="FungiDB:FOXG_13718"/>
<dbReference type="VEuPathDB" id="FungiDB:FOMG_10108"/>
<dbReference type="VEuPathDB" id="FungiDB:FOIG_11429"/>
<accession>A0A420N3T3</accession>
<sequence length="412" mass="46785">METESREEPAAVMMHSLTTPTSFSALEKMPTEVLLMIGSHVGSIAFRVATLVSKRLRSVLLLRIFKSITFSGTLRKLAHDMRSFLSGEFKPLMMTILPALKSVTIRFEPHSLAEESTDSHLSTNRIAVISEFISKLSSIDLISFDNQVRSNHSREIAFTEALGNTPQWNGPKAVIFCGRRNLRLFSAIINQFAPNTIKAAQLPQYTAKRHPLALKSACPLLKGLRADVSAIKSRSRTLACMSSNTLRAMNRDFPHLEALVLDQVDAHMIMSGGGRIYKKLYRPNLLKAMPRLRRFAFTLQQYWLCKEYDCELFNKRVRSLSGDESDDPLQATSEPNEWPYWLPTAAQQEEWHSELITRILEAVPQLKELCIVLDPLEYHRGTKTENIATVRRVQFGYLEKLSQFPYVLADID</sequence>
<dbReference type="AlphaFoldDB" id="A0A420N3T3"/>
<dbReference type="VEuPathDB" id="FungiDB:FOZG_16233"/>
<gene>
    <name evidence="1" type="ORF">BFJ69_g8139</name>
</gene>
<comment type="caution">
    <text evidence="1">The sequence shown here is derived from an EMBL/GenBank/DDBJ whole genome shotgun (WGS) entry which is preliminary data.</text>
</comment>
<protein>
    <recommendedName>
        <fullName evidence="3">F-box domain-containing protein</fullName>
    </recommendedName>
</protein>
<proteinExistence type="predicted"/>
<dbReference type="VEuPathDB" id="FungiDB:HZS61_016185"/>
<dbReference type="Proteomes" id="UP000285084">
    <property type="component" value="Unassembled WGS sequence"/>
</dbReference>
<evidence type="ECO:0000313" key="1">
    <source>
        <dbReference type="EMBL" id="RKK74851.1"/>
    </source>
</evidence>